<evidence type="ECO:0000313" key="2">
    <source>
        <dbReference type="EMBL" id="KAF4669467.1"/>
    </source>
</evidence>
<name>A0A7J6MDH7_PERCH</name>
<evidence type="ECO:0000313" key="3">
    <source>
        <dbReference type="Proteomes" id="UP000591131"/>
    </source>
</evidence>
<feature type="region of interest" description="Disordered" evidence="1">
    <location>
        <begin position="583"/>
        <end position="643"/>
    </location>
</feature>
<comment type="caution">
    <text evidence="2">The sequence shown here is derived from an EMBL/GenBank/DDBJ whole genome shotgun (WGS) entry which is preliminary data.</text>
</comment>
<feature type="region of interest" description="Disordered" evidence="1">
    <location>
        <begin position="693"/>
        <end position="726"/>
    </location>
</feature>
<feature type="compositionally biased region" description="Basic and acidic residues" evidence="1">
    <location>
        <begin position="367"/>
        <end position="399"/>
    </location>
</feature>
<feature type="compositionally biased region" description="Basic and acidic residues" evidence="1">
    <location>
        <begin position="253"/>
        <end position="267"/>
    </location>
</feature>
<feature type="region of interest" description="Disordered" evidence="1">
    <location>
        <begin position="104"/>
        <end position="347"/>
    </location>
</feature>
<feature type="region of interest" description="Disordered" evidence="1">
    <location>
        <begin position="655"/>
        <end position="678"/>
    </location>
</feature>
<feature type="compositionally biased region" description="Basic and acidic residues" evidence="1">
    <location>
        <begin position="135"/>
        <end position="149"/>
    </location>
</feature>
<feature type="compositionally biased region" description="Basic and acidic residues" evidence="1">
    <location>
        <begin position="56"/>
        <end position="65"/>
    </location>
</feature>
<gene>
    <name evidence="2" type="ORF">FOL47_002541</name>
</gene>
<dbReference type="Proteomes" id="UP000591131">
    <property type="component" value="Unassembled WGS sequence"/>
</dbReference>
<organism evidence="2 3">
    <name type="scientific">Perkinsus chesapeaki</name>
    <name type="common">Clam parasite</name>
    <name type="synonym">Perkinsus andrewsi</name>
    <dbReference type="NCBI Taxonomy" id="330153"/>
    <lineage>
        <taxon>Eukaryota</taxon>
        <taxon>Sar</taxon>
        <taxon>Alveolata</taxon>
        <taxon>Perkinsozoa</taxon>
        <taxon>Perkinsea</taxon>
        <taxon>Perkinsida</taxon>
        <taxon>Perkinsidae</taxon>
        <taxon>Perkinsus</taxon>
    </lineage>
</organism>
<accession>A0A7J6MDH7</accession>
<feature type="compositionally biased region" description="Low complexity" evidence="1">
    <location>
        <begin position="402"/>
        <end position="414"/>
    </location>
</feature>
<feature type="compositionally biased region" description="Polar residues" evidence="1">
    <location>
        <begin position="693"/>
        <end position="719"/>
    </location>
</feature>
<protein>
    <submittedName>
        <fullName evidence="2">Uncharacterized protein</fullName>
    </submittedName>
</protein>
<dbReference type="OrthoDB" id="10431496at2759"/>
<dbReference type="AlphaFoldDB" id="A0A7J6MDH7"/>
<feature type="region of interest" description="Disordered" evidence="1">
    <location>
        <begin position="19"/>
        <end position="39"/>
    </location>
</feature>
<feature type="compositionally biased region" description="Low complexity" evidence="1">
    <location>
        <begin position="276"/>
        <end position="291"/>
    </location>
</feature>
<keyword evidence="3" id="KW-1185">Reference proteome</keyword>
<feature type="compositionally biased region" description="Basic and acidic residues" evidence="1">
    <location>
        <begin position="161"/>
        <end position="182"/>
    </location>
</feature>
<proteinExistence type="predicted"/>
<dbReference type="EMBL" id="JAAPAO010000170">
    <property type="protein sequence ID" value="KAF4669467.1"/>
    <property type="molecule type" value="Genomic_DNA"/>
</dbReference>
<feature type="compositionally biased region" description="Basic and acidic residues" evidence="1">
    <location>
        <begin position="328"/>
        <end position="346"/>
    </location>
</feature>
<feature type="region of interest" description="Disordered" evidence="1">
    <location>
        <begin position="366"/>
        <end position="437"/>
    </location>
</feature>
<feature type="compositionally biased region" description="Basic and acidic residues" evidence="1">
    <location>
        <begin position="583"/>
        <end position="603"/>
    </location>
</feature>
<sequence length="929" mass="103918">MSKIAPMGLLEVTIQGMSRRTKIPSPSESPTHKGNHLPTTFKASDKYATLFGPPSGEHHPAWATQKQDELSLMHERYVKQQKTAKALSRDAAWAEKRRRFLEKRGVARATALKAPVPPTPGARELPTPNRGVSTRQDHAKLNDKTDESAKYLVSSYPQPSGHDEDHTDQRPGEPIEETERADYSGTDAQRATGEASILGVGDYEERKERVRQQEKEDLRRYLKEREKTPKVTARVPSSPGGSVLPGIGSARNGEVERRRKEIQDEMRQFLSRKPLVSQRVSRARSRSPSPALNAVDPREEELRQRKKQQQLEQKKWLDEQISLRSRAKAVEAERKRREEEAEEARIQAEVSHLFGRCRLRMQNSQIELEKKKAADEEAERNRRMMDADRYNIAEAESRVRSRSTSRSPSPKLRPAAINSRPREIRKDAMTQSRDAPQFRPLWQQGQAHSASEPSTKDIPQIVEKSVLPSGSVAITSAETKNDVSLLFNAILEQQRRLGEQSAIIDELKKRVSDRERHSERDGDIAAILRDREDDITARTNKLKDLMQMLLSKLSGIEQPENSVSQREEAIPQRQTRAIELKELKNVGQRHDLSTEPQGHRNADDGPAAPPTQDNSVVLDSRPPTQDKVAPAGQTSAASTDRKSLFERSLVGTRMWLPVPQPPTTTLDTLPSYSEAPRPSLLVKPERALQSLENISSSTAFRPGTSQSSTLHTESSNINDTDAGEEPIDRVARMIREMRSIDVRSPVSVSSSDSSLDLEDAVLPAGSINSIRHLISRGSASASPEDRIPDTISISEAQSSSTVRISDDPMLQTVVLSEQFYRSLAPEPESPLWTATKDLQEDLLEAVDRICAECDATTSRLSEVLGQPEAKLGASCHPRQHGSDASNRKPFERLNKMLSSGDLHIESDVVEELKLMTMMEHELRSSVIHG</sequence>
<feature type="region of interest" description="Disordered" evidence="1">
    <location>
        <begin position="46"/>
        <end position="65"/>
    </location>
</feature>
<feature type="compositionally biased region" description="Basic and acidic residues" evidence="1">
    <location>
        <begin position="203"/>
        <end position="229"/>
    </location>
</feature>
<reference evidence="2 3" key="1">
    <citation type="submission" date="2020-04" db="EMBL/GenBank/DDBJ databases">
        <title>Perkinsus chesapeaki whole genome sequence.</title>
        <authorList>
            <person name="Bogema D.R."/>
        </authorList>
    </citation>
    <scope>NUCLEOTIDE SEQUENCE [LARGE SCALE GENOMIC DNA]</scope>
    <source>
        <strain evidence="2">ATCC PRA-425</strain>
    </source>
</reference>
<evidence type="ECO:0000256" key="1">
    <source>
        <dbReference type="SAM" id="MobiDB-lite"/>
    </source>
</evidence>